<evidence type="ECO:0000256" key="14">
    <source>
        <dbReference type="ARBA" id="ARBA00048152"/>
    </source>
</evidence>
<evidence type="ECO:0000313" key="19">
    <source>
        <dbReference type="Proteomes" id="UP000054560"/>
    </source>
</evidence>
<dbReference type="InterPro" id="IPR015806">
    <property type="entry name" value="Pyrv_Knase_insert_dom_sf"/>
</dbReference>
<feature type="domain" description="Pyruvate kinase C-terminal" evidence="17">
    <location>
        <begin position="418"/>
        <end position="534"/>
    </location>
</feature>
<evidence type="ECO:0000259" key="16">
    <source>
        <dbReference type="Pfam" id="PF00224"/>
    </source>
</evidence>
<dbReference type="SUPFAM" id="SSF52935">
    <property type="entry name" value="PK C-terminal domain-like"/>
    <property type="match status" value="1"/>
</dbReference>
<proteinExistence type="inferred from homology"/>
<evidence type="ECO:0000256" key="15">
    <source>
        <dbReference type="RuleBase" id="RU000504"/>
    </source>
</evidence>
<dbReference type="EC" id="2.7.1.40" evidence="5 15"/>
<reference evidence="18 19" key="1">
    <citation type="submission" date="2011-02" db="EMBL/GenBank/DDBJ databases">
        <title>The Genome Sequence of Sphaeroforma arctica JP610.</title>
        <authorList>
            <consortium name="The Broad Institute Genome Sequencing Platform"/>
            <person name="Russ C."/>
            <person name="Cuomo C."/>
            <person name="Young S.K."/>
            <person name="Zeng Q."/>
            <person name="Gargeya S."/>
            <person name="Alvarado L."/>
            <person name="Berlin A."/>
            <person name="Chapman S.B."/>
            <person name="Chen Z."/>
            <person name="Freedman E."/>
            <person name="Gellesch M."/>
            <person name="Goldberg J."/>
            <person name="Griggs A."/>
            <person name="Gujja S."/>
            <person name="Heilman E."/>
            <person name="Heiman D."/>
            <person name="Howarth C."/>
            <person name="Mehta T."/>
            <person name="Neiman D."/>
            <person name="Pearson M."/>
            <person name="Roberts A."/>
            <person name="Saif S."/>
            <person name="Shea T."/>
            <person name="Shenoy N."/>
            <person name="Sisk P."/>
            <person name="Stolte C."/>
            <person name="Sykes S."/>
            <person name="White J."/>
            <person name="Yandava C."/>
            <person name="Burger G."/>
            <person name="Gray M.W."/>
            <person name="Holland P.W.H."/>
            <person name="King N."/>
            <person name="Lang F.B.F."/>
            <person name="Roger A.J."/>
            <person name="Ruiz-Trillo I."/>
            <person name="Haas B."/>
            <person name="Nusbaum C."/>
            <person name="Birren B."/>
        </authorList>
    </citation>
    <scope>NUCLEOTIDE SEQUENCE [LARGE SCALE GENOMIC DNA]</scope>
    <source>
        <strain evidence="18 19">JP610</strain>
    </source>
</reference>
<evidence type="ECO:0000259" key="17">
    <source>
        <dbReference type="Pfam" id="PF02887"/>
    </source>
</evidence>
<evidence type="ECO:0000256" key="9">
    <source>
        <dbReference type="ARBA" id="ARBA00022777"/>
    </source>
</evidence>
<name>A0A0L0GAT3_9EUKA</name>
<comment type="pathway">
    <text evidence="3 15">Carbohydrate degradation; glycolysis; pyruvate from D-glyceraldehyde 3-phosphate: step 5/5.</text>
</comment>
<evidence type="ECO:0000256" key="5">
    <source>
        <dbReference type="ARBA" id="ARBA00012142"/>
    </source>
</evidence>
<dbReference type="GO" id="GO:0006950">
    <property type="term" value="P:response to stress"/>
    <property type="evidence" value="ECO:0007669"/>
    <property type="project" value="UniProtKB-ARBA"/>
</dbReference>
<dbReference type="InterPro" id="IPR011037">
    <property type="entry name" value="Pyrv_Knase-like_insert_dom_sf"/>
</dbReference>
<dbReference type="CDD" id="cd00288">
    <property type="entry name" value="Pyruvate_Kinase"/>
    <property type="match status" value="1"/>
</dbReference>
<keyword evidence="11 15" id="KW-0460">Magnesium</keyword>
<dbReference type="InterPro" id="IPR015793">
    <property type="entry name" value="Pyrv_Knase_brl"/>
</dbReference>
<feature type="domain" description="Pyruvate kinase barrel" evidence="16">
    <location>
        <begin position="57"/>
        <end position="382"/>
    </location>
</feature>
<dbReference type="RefSeq" id="XP_014159931.1">
    <property type="nucleotide sequence ID" value="XM_014304456.1"/>
</dbReference>
<comment type="similarity">
    <text evidence="4 15">Belongs to the pyruvate kinase family.</text>
</comment>
<dbReference type="FunFam" id="3.20.20.60:FF:000001">
    <property type="entry name" value="Pyruvate kinase"/>
    <property type="match status" value="1"/>
</dbReference>
<dbReference type="PROSITE" id="PS00110">
    <property type="entry name" value="PYRUVATE_KINASE"/>
    <property type="match status" value="1"/>
</dbReference>
<keyword evidence="10" id="KW-0067">ATP-binding</keyword>
<comment type="cofactor">
    <cofactor evidence="2">
        <name>K(+)</name>
        <dbReference type="ChEBI" id="CHEBI:29103"/>
    </cofactor>
</comment>
<dbReference type="InterPro" id="IPR036918">
    <property type="entry name" value="Pyrv_Knase_C_sf"/>
</dbReference>
<dbReference type="eggNOG" id="KOG2323">
    <property type="taxonomic scope" value="Eukaryota"/>
</dbReference>
<dbReference type="Pfam" id="PF00224">
    <property type="entry name" value="PK"/>
    <property type="match status" value="1"/>
</dbReference>
<comment type="cofactor">
    <cofactor evidence="1">
        <name>Mg(2+)</name>
        <dbReference type="ChEBI" id="CHEBI:18420"/>
    </cofactor>
</comment>
<sequence length="537" mass="58831">MSTLNPDSTSVLLPPTSSAYFIADAPENMGQNVAAHESTRTGHMVKLNIYSEPDDVRRTSIICTIGPKTGAVDKLTELRRAGMNVMRLNFSHGSYEFHGGLIKNLRESCAKLAGPPVAIALDTKGPEIRTGILKDGDYTVKTGDVIEFMCGNEEYLEKGTPERQYVDYKNFGKVVKEGDIVYIDDGLLSFVVVETGADTVKIKAQNSGLLGSRKGCNLPNVDVDLPALSEKDKSDLRWGVSQKVDMIFASFIRKASDVIEIRKCLGEDGKGIYIIVKIENHEGIRNFAEILEQTDGVMVARGDMGIEVPPEKVFLAQKMMIAMCNLAGKPVICATQMLDSMTYNPRPTRAEVSDVSNAVLDGADCVMLSGETAKGDYPIETVNMMSSICREAECAFDYKVVFDDLKNLTHTNDTREILAMAAVEASFKQPASAILCLTTSGETARLVSKYRPRAPILAVTRDDHISKLMNMFRGVFPLLYPEEHGGDFQDDVDKRIEWALKEAKAANFVKAGQNVVVIQGWKGGSGSTNTLRIINVE</sequence>
<organism evidence="18 19">
    <name type="scientific">Sphaeroforma arctica JP610</name>
    <dbReference type="NCBI Taxonomy" id="667725"/>
    <lineage>
        <taxon>Eukaryota</taxon>
        <taxon>Ichthyosporea</taxon>
        <taxon>Ichthyophonida</taxon>
        <taxon>Sphaeroforma</taxon>
    </lineage>
</organism>
<evidence type="ECO:0000256" key="7">
    <source>
        <dbReference type="ARBA" id="ARBA00022723"/>
    </source>
</evidence>
<dbReference type="PRINTS" id="PR01050">
    <property type="entry name" value="PYRUVTKNASE"/>
</dbReference>
<dbReference type="NCBIfam" id="NF004491">
    <property type="entry name" value="PRK05826.1"/>
    <property type="match status" value="1"/>
</dbReference>
<dbReference type="Gene3D" id="3.40.1380.20">
    <property type="entry name" value="Pyruvate kinase, C-terminal domain"/>
    <property type="match status" value="1"/>
</dbReference>
<dbReference type="InterPro" id="IPR015795">
    <property type="entry name" value="Pyrv_Knase_C"/>
</dbReference>
<comment type="catalytic activity">
    <reaction evidence="14 15">
        <text>pyruvate + ATP = phosphoenolpyruvate + ADP + H(+)</text>
        <dbReference type="Rhea" id="RHEA:18157"/>
        <dbReference type="ChEBI" id="CHEBI:15361"/>
        <dbReference type="ChEBI" id="CHEBI:15378"/>
        <dbReference type="ChEBI" id="CHEBI:30616"/>
        <dbReference type="ChEBI" id="CHEBI:58702"/>
        <dbReference type="ChEBI" id="CHEBI:456216"/>
        <dbReference type="EC" id="2.7.1.40"/>
    </reaction>
</comment>
<dbReference type="GeneID" id="25902333"/>
<evidence type="ECO:0000256" key="13">
    <source>
        <dbReference type="ARBA" id="ARBA00023317"/>
    </source>
</evidence>
<dbReference type="SUPFAM" id="SSF50800">
    <property type="entry name" value="PK beta-barrel domain-like"/>
    <property type="match status" value="1"/>
</dbReference>
<dbReference type="UniPathway" id="UPA00109">
    <property type="reaction ID" value="UER00188"/>
</dbReference>
<protein>
    <recommendedName>
        <fullName evidence="5 15">Pyruvate kinase</fullName>
        <ecNumber evidence="5 15">2.7.1.40</ecNumber>
    </recommendedName>
</protein>
<evidence type="ECO:0000313" key="18">
    <source>
        <dbReference type="EMBL" id="KNC86029.1"/>
    </source>
</evidence>
<dbReference type="NCBIfam" id="TIGR01064">
    <property type="entry name" value="pyruv_kin"/>
    <property type="match status" value="1"/>
</dbReference>
<keyword evidence="13 18" id="KW-0670">Pyruvate</keyword>
<dbReference type="GO" id="GO:0000287">
    <property type="term" value="F:magnesium ion binding"/>
    <property type="evidence" value="ECO:0007669"/>
    <property type="project" value="InterPro"/>
</dbReference>
<dbReference type="InterPro" id="IPR001697">
    <property type="entry name" value="Pyr_Knase"/>
</dbReference>
<evidence type="ECO:0000256" key="8">
    <source>
        <dbReference type="ARBA" id="ARBA00022741"/>
    </source>
</evidence>
<keyword evidence="8" id="KW-0547">Nucleotide-binding</keyword>
<evidence type="ECO:0000256" key="2">
    <source>
        <dbReference type="ARBA" id="ARBA00001958"/>
    </source>
</evidence>
<dbReference type="GO" id="GO:0005524">
    <property type="term" value="F:ATP binding"/>
    <property type="evidence" value="ECO:0007669"/>
    <property type="project" value="UniProtKB-KW"/>
</dbReference>
<keyword evidence="19" id="KW-1185">Reference proteome</keyword>
<keyword evidence="9 15" id="KW-0418">Kinase</keyword>
<dbReference type="Gene3D" id="3.20.20.60">
    <property type="entry name" value="Phosphoenolpyruvate-binding domains"/>
    <property type="match status" value="1"/>
</dbReference>
<dbReference type="SUPFAM" id="SSF51621">
    <property type="entry name" value="Phosphoenolpyruvate/pyruvate domain"/>
    <property type="match status" value="1"/>
</dbReference>
<dbReference type="NCBIfam" id="NF004978">
    <property type="entry name" value="PRK06354.1"/>
    <property type="match status" value="1"/>
</dbReference>
<evidence type="ECO:0000256" key="4">
    <source>
        <dbReference type="ARBA" id="ARBA00008663"/>
    </source>
</evidence>
<dbReference type="InterPro" id="IPR040442">
    <property type="entry name" value="Pyrv_kinase-like_dom_sf"/>
</dbReference>
<evidence type="ECO:0000256" key="12">
    <source>
        <dbReference type="ARBA" id="ARBA00023152"/>
    </source>
</evidence>
<dbReference type="PANTHER" id="PTHR11817">
    <property type="entry name" value="PYRUVATE KINASE"/>
    <property type="match status" value="1"/>
</dbReference>
<dbReference type="AlphaFoldDB" id="A0A0L0GAT3"/>
<dbReference type="STRING" id="667725.A0A0L0GAT3"/>
<evidence type="ECO:0000256" key="10">
    <source>
        <dbReference type="ARBA" id="ARBA00022840"/>
    </source>
</evidence>
<keyword evidence="6 15" id="KW-0808">Transferase</keyword>
<dbReference type="InterPro" id="IPR015813">
    <property type="entry name" value="Pyrv/PenolPyrv_kinase-like_dom"/>
</dbReference>
<evidence type="ECO:0000256" key="6">
    <source>
        <dbReference type="ARBA" id="ARBA00022679"/>
    </source>
</evidence>
<dbReference type="Pfam" id="PF02887">
    <property type="entry name" value="PK_C"/>
    <property type="match status" value="1"/>
</dbReference>
<dbReference type="GO" id="GO:0004743">
    <property type="term" value="F:pyruvate kinase activity"/>
    <property type="evidence" value="ECO:0007669"/>
    <property type="project" value="UniProtKB-EC"/>
</dbReference>
<keyword evidence="7" id="KW-0479">Metal-binding</keyword>
<dbReference type="FunFam" id="2.40.33.10:FF:000001">
    <property type="entry name" value="Pyruvate kinase"/>
    <property type="match status" value="1"/>
</dbReference>
<dbReference type="Proteomes" id="UP000054560">
    <property type="component" value="Unassembled WGS sequence"/>
</dbReference>
<keyword evidence="12 15" id="KW-0324">Glycolysis</keyword>
<gene>
    <name evidence="18" type="ORF">SARC_01829</name>
</gene>
<evidence type="ECO:0000256" key="1">
    <source>
        <dbReference type="ARBA" id="ARBA00001946"/>
    </source>
</evidence>
<dbReference type="GO" id="GO:0016301">
    <property type="term" value="F:kinase activity"/>
    <property type="evidence" value="ECO:0007669"/>
    <property type="project" value="UniProtKB-KW"/>
</dbReference>
<evidence type="ECO:0000256" key="11">
    <source>
        <dbReference type="ARBA" id="ARBA00022842"/>
    </source>
</evidence>
<dbReference type="GO" id="GO:0030955">
    <property type="term" value="F:potassium ion binding"/>
    <property type="evidence" value="ECO:0007669"/>
    <property type="project" value="InterPro"/>
</dbReference>
<accession>A0A0L0GAT3</accession>
<evidence type="ECO:0000256" key="3">
    <source>
        <dbReference type="ARBA" id="ARBA00004997"/>
    </source>
</evidence>
<dbReference type="OrthoDB" id="108365at2759"/>
<dbReference type="Gene3D" id="2.40.33.10">
    <property type="entry name" value="PK beta-barrel domain-like"/>
    <property type="match status" value="1"/>
</dbReference>
<dbReference type="EMBL" id="KQ241672">
    <property type="protein sequence ID" value="KNC86029.1"/>
    <property type="molecule type" value="Genomic_DNA"/>
</dbReference>
<dbReference type="InterPro" id="IPR018209">
    <property type="entry name" value="Pyrv_Knase_AS"/>
</dbReference>